<protein>
    <submittedName>
        <fullName evidence="1">Uncharacterized protein</fullName>
    </submittedName>
</protein>
<dbReference type="EMBL" id="GGEC01072303">
    <property type="protein sequence ID" value="MBX52787.1"/>
    <property type="molecule type" value="Transcribed_RNA"/>
</dbReference>
<sequence length="17" mass="2172">MFFVFYFIYSSFESFPI</sequence>
<reference evidence="1" key="1">
    <citation type="submission" date="2018-02" db="EMBL/GenBank/DDBJ databases">
        <title>Rhizophora mucronata_Transcriptome.</title>
        <authorList>
            <person name="Meera S.P."/>
            <person name="Sreeshan A."/>
            <person name="Augustine A."/>
        </authorList>
    </citation>
    <scope>NUCLEOTIDE SEQUENCE</scope>
    <source>
        <tissue evidence="1">Leaf</tissue>
    </source>
</reference>
<evidence type="ECO:0000313" key="1">
    <source>
        <dbReference type="EMBL" id="MBX52787.1"/>
    </source>
</evidence>
<accession>A0A2P2PDI4</accession>
<dbReference type="AlphaFoldDB" id="A0A2P2PDI4"/>
<name>A0A2P2PDI4_RHIMU</name>
<proteinExistence type="predicted"/>
<organism evidence="1">
    <name type="scientific">Rhizophora mucronata</name>
    <name type="common">Asiatic mangrove</name>
    <dbReference type="NCBI Taxonomy" id="61149"/>
    <lineage>
        <taxon>Eukaryota</taxon>
        <taxon>Viridiplantae</taxon>
        <taxon>Streptophyta</taxon>
        <taxon>Embryophyta</taxon>
        <taxon>Tracheophyta</taxon>
        <taxon>Spermatophyta</taxon>
        <taxon>Magnoliopsida</taxon>
        <taxon>eudicotyledons</taxon>
        <taxon>Gunneridae</taxon>
        <taxon>Pentapetalae</taxon>
        <taxon>rosids</taxon>
        <taxon>fabids</taxon>
        <taxon>Malpighiales</taxon>
        <taxon>Rhizophoraceae</taxon>
        <taxon>Rhizophora</taxon>
    </lineage>
</organism>